<dbReference type="GO" id="GO:0005886">
    <property type="term" value="C:plasma membrane"/>
    <property type="evidence" value="ECO:0007669"/>
    <property type="project" value="TreeGrafter"/>
</dbReference>
<keyword evidence="13" id="KW-1185">Reference proteome</keyword>
<feature type="transmembrane region" description="Helical" evidence="10">
    <location>
        <begin position="264"/>
        <end position="286"/>
    </location>
</feature>
<gene>
    <name evidence="12" type="ORF">NMOB1V02_LOCUS3900</name>
</gene>
<dbReference type="PROSITE" id="PS50157">
    <property type="entry name" value="ZINC_FINGER_C2H2_2"/>
    <property type="match status" value="1"/>
</dbReference>
<dbReference type="PANTHER" id="PTHR11730:SF6">
    <property type="entry name" value="AMMONIUM TRANSPORTER"/>
    <property type="match status" value="1"/>
</dbReference>
<name>A0A7R9GB97_9CRUS</name>
<proteinExistence type="inferred from homology"/>
<keyword evidence="5 10" id="KW-1133">Transmembrane helix</keyword>
<feature type="transmembrane region" description="Helical" evidence="10">
    <location>
        <begin position="239"/>
        <end position="257"/>
    </location>
</feature>
<evidence type="ECO:0000256" key="2">
    <source>
        <dbReference type="ARBA" id="ARBA00005887"/>
    </source>
</evidence>
<feature type="transmembrane region" description="Helical" evidence="10">
    <location>
        <begin position="413"/>
        <end position="431"/>
    </location>
</feature>
<dbReference type="GO" id="GO:0097272">
    <property type="term" value="P:ammonium homeostasis"/>
    <property type="evidence" value="ECO:0007669"/>
    <property type="project" value="TreeGrafter"/>
</dbReference>
<feature type="compositionally biased region" description="Pro residues" evidence="9">
    <location>
        <begin position="46"/>
        <end position="55"/>
    </location>
</feature>
<dbReference type="Proteomes" id="UP000678499">
    <property type="component" value="Unassembled WGS sequence"/>
</dbReference>
<dbReference type="Pfam" id="PF00909">
    <property type="entry name" value="Ammonium_transp"/>
    <property type="match status" value="1"/>
</dbReference>
<dbReference type="InterPro" id="IPR036236">
    <property type="entry name" value="Znf_C2H2_sf"/>
</dbReference>
<accession>A0A7R9GB97</accession>
<dbReference type="EMBL" id="OA882594">
    <property type="protein sequence ID" value="CAD7276123.1"/>
    <property type="molecule type" value="Genomic_DNA"/>
</dbReference>
<dbReference type="GO" id="GO:0008519">
    <property type="term" value="F:ammonium channel activity"/>
    <property type="evidence" value="ECO:0007669"/>
    <property type="project" value="InterPro"/>
</dbReference>
<feature type="domain" description="C2H2-type" evidence="11">
    <location>
        <begin position="175"/>
        <end position="198"/>
    </location>
</feature>
<dbReference type="SUPFAM" id="SSF111352">
    <property type="entry name" value="Ammonium transporter"/>
    <property type="match status" value="1"/>
</dbReference>
<dbReference type="EMBL" id="CAJPEX010000557">
    <property type="protein sequence ID" value="CAG0916275.1"/>
    <property type="molecule type" value="Genomic_DNA"/>
</dbReference>
<evidence type="ECO:0000256" key="6">
    <source>
        <dbReference type="ARBA" id="ARBA00023136"/>
    </source>
</evidence>
<feature type="transmembrane region" description="Helical" evidence="10">
    <location>
        <begin position="194"/>
        <end position="213"/>
    </location>
</feature>
<feature type="region of interest" description="Disordered" evidence="9">
    <location>
        <begin position="31"/>
        <end position="61"/>
    </location>
</feature>
<evidence type="ECO:0000313" key="12">
    <source>
        <dbReference type="EMBL" id="CAD7276123.1"/>
    </source>
</evidence>
<feature type="region of interest" description="Disordered" evidence="9">
    <location>
        <begin position="77"/>
        <end position="102"/>
    </location>
</feature>
<dbReference type="OrthoDB" id="534912at2759"/>
<dbReference type="SMART" id="SM00355">
    <property type="entry name" value="ZnF_C2H2"/>
    <property type="match status" value="1"/>
</dbReference>
<feature type="transmembrane region" description="Helical" evidence="10">
    <location>
        <begin position="468"/>
        <end position="489"/>
    </location>
</feature>
<sequence length="680" mass="73416">MTAYSSAVRWSLRLFRGGLLFGSPRHLQKAGTCVSSGGGCRSGSGTPPPPPPPAHSTPSTDASLEKLQTLCVQLSGNHHISQHQHRQNQQDNKSSSSSTTTSLLPDYIRRSSNHDSEAAGLVVDLSGVGGGGGGGGGGGRNNALPPDVAALHQLGLLSSSDVSRWLAKRHRPKKFICEHCQAAFSNNGQLKGHIRIHTVIAGMTFFLFGRAFSYESGNKFIGLTNFGYSKSTPEDFSKFFYQFCFTSTSASIVSGSVAERVSFIAYLAYSSVISGFIYPTVAHWAWSPDGWLVDTPFRDFGGSGVIHLPGGACALMTCLILGPRSDLLNPVTGRRRVIRGHSTPLAALGGFILTLGFLGFNCVSQGHLSHPGDGVIIANTVVCTMLCASAGGLTGLFLFRMGLFVNRNIEEESWSLLMTINTAFIAMVASCSGCDTIRPWGAVLVGAVAAFIFLGIRRLTTKYKLIDDPLDCVAVHFGGGWWGLISAGLLSKHGLFYSGNPSMLKWNIVAGFCITIWSMAMSGLLFSVLRLFGVLRVPLDSEYRGADIVKHKEEAYPAVSYGEGPYQEDQFGTLPMRMKPSTASVLRRRKQSVETSEDNRLSRLSFPMHLINNVESIGETINRGPLSRKGSASNLCAAARVEDGEVFKFLESKLKKDRCCLTDPCTCNADYKKIDDDVKY</sequence>
<evidence type="ECO:0000256" key="7">
    <source>
        <dbReference type="ARBA" id="ARBA00023177"/>
    </source>
</evidence>
<dbReference type="PANTHER" id="PTHR11730">
    <property type="entry name" value="AMMONIUM TRANSPORTER"/>
    <property type="match status" value="1"/>
</dbReference>
<dbReference type="PROSITE" id="PS00028">
    <property type="entry name" value="ZINC_FINGER_C2H2_1"/>
    <property type="match status" value="1"/>
</dbReference>
<dbReference type="InterPro" id="IPR029020">
    <property type="entry name" value="Ammonium/urea_transptr"/>
</dbReference>
<keyword evidence="8" id="KW-0863">Zinc-finger</keyword>
<protein>
    <recommendedName>
        <fullName evidence="11">C2H2-type domain-containing protein</fullName>
    </recommendedName>
</protein>
<dbReference type="Gene3D" id="1.10.3430.10">
    <property type="entry name" value="Ammonium transporter AmtB like domains"/>
    <property type="match status" value="1"/>
</dbReference>
<organism evidence="12">
    <name type="scientific">Notodromas monacha</name>
    <dbReference type="NCBI Taxonomy" id="399045"/>
    <lineage>
        <taxon>Eukaryota</taxon>
        <taxon>Metazoa</taxon>
        <taxon>Ecdysozoa</taxon>
        <taxon>Arthropoda</taxon>
        <taxon>Crustacea</taxon>
        <taxon>Oligostraca</taxon>
        <taxon>Ostracoda</taxon>
        <taxon>Podocopa</taxon>
        <taxon>Podocopida</taxon>
        <taxon>Cypridocopina</taxon>
        <taxon>Cypridoidea</taxon>
        <taxon>Cyprididae</taxon>
        <taxon>Notodromas</taxon>
    </lineage>
</organism>
<evidence type="ECO:0000256" key="10">
    <source>
        <dbReference type="SAM" id="Phobius"/>
    </source>
</evidence>
<evidence type="ECO:0000256" key="1">
    <source>
        <dbReference type="ARBA" id="ARBA00004141"/>
    </source>
</evidence>
<feature type="transmembrane region" description="Helical" evidence="10">
    <location>
        <begin position="437"/>
        <end position="456"/>
    </location>
</feature>
<keyword evidence="8" id="KW-0862">Zinc</keyword>
<dbReference type="GO" id="GO:0008270">
    <property type="term" value="F:zinc ion binding"/>
    <property type="evidence" value="ECO:0007669"/>
    <property type="project" value="UniProtKB-KW"/>
</dbReference>
<evidence type="ECO:0000256" key="9">
    <source>
        <dbReference type="SAM" id="MobiDB-lite"/>
    </source>
</evidence>
<evidence type="ECO:0000256" key="4">
    <source>
        <dbReference type="ARBA" id="ARBA00022692"/>
    </source>
</evidence>
<keyword evidence="7" id="KW-0924">Ammonia transport</keyword>
<evidence type="ECO:0000313" key="13">
    <source>
        <dbReference type="Proteomes" id="UP000678499"/>
    </source>
</evidence>
<dbReference type="AlphaFoldDB" id="A0A7R9GB97"/>
<dbReference type="InterPro" id="IPR024041">
    <property type="entry name" value="NH4_transpt_AmtB-like_dom"/>
</dbReference>
<comment type="subcellular location">
    <subcellularLocation>
        <location evidence="1">Membrane</location>
        <topology evidence="1">Multi-pass membrane protein</topology>
    </subcellularLocation>
</comment>
<comment type="similarity">
    <text evidence="2">Belongs to the ammonia transporter channel (TC 1.A.11.2) family.</text>
</comment>
<keyword evidence="3" id="KW-0813">Transport</keyword>
<dbReference type="Gene3D" id="3.30.160.60">
    <property type="entry name" value="Classic Zinc Finger"/>
    <property type="match status" value="1"/>
</dbReference>
<feature type="transmembrane region" description="Helical" evidence="10">
    <location>
        <begin position="374"/>
        <end position="401"/>
    </location>
</feature>
<dbReference type="SUPFAM" id="SSF57667">
    <property type="entry name" value="beta-beta-alpha zinc fingers"/>
    <property type="match status" value="1"/>
</dbReference>
<evidence type="ECO:0000256" key="8">
    <source>
        <dbReference type="PROSITE-ProRule" id="PRU00042"/>
    </source>
</evidence>
<keyword evidence="6 10" id="KW-0472">Membrane</keyword>
<feature type="transmembrane region" description="Helical" evidence="10">
    <location>
        <begin position="306"/>
        <end position="324"/>
    </location>
</feature>
<feature type="transmembrane region" description="Helical" evidence="10">
    <location>
        <begin position="345"/>
        <end position="368"/>
    </location>
</feature>
<keyword evidence="8" id="KW-0479">Metal-binding</keyword>
<evidence type="ECO:0000256" key="3">
    <source>
        <dbReference type="ARBA" id="ARBA00022448"/>
    </source>
</evidence>
<keyword evidence="4 10" id="KW-0812">Transmembrane</keyword>
<evidence type="ECO:0000256" key="5">
    <source>
        <dbReference type="ARBA" id="ARBA00022989"/>
    </source>
</evidence>
<evidence type="ECO:0000259" key="11">
    <source>
        <dbReference type="PROSITE" id="PS50157"/>
    </source>
</evidence>
<dbReference type="InterPro" id="IPR013087">
    <property type="entry name" value="Znf_C2H2_type"/>
</dbReference>
<feature type="transmembrane region" description="Helical" evidence="10">
    <location>
        <begin position="509"/>
        <end position="532"/>
    </location>
</feature>
<reference evidence="12" key="1">
    <citation type="submission" date="2020-11" db="EMBL/GenBank/DDBJ databases">
        <authorList>
            <person name="Tran Van P."/>
        </authorList>
    </citation>
    <scope>NUCLEOTIDE SEQUENCE</scope>
</reference>